<keyword evidence="1" id="KW-0472">Membrane</keyword>
<evidence type="ECO:0000256" key="1">
    <source>
        <dbReference type="SAM" id="Phobius"/>
    </source>
</evidence>
<evidence type="ECO:0000313" key="3">
    <source>
        <dbReference type="Proteomes" id="UP001329825"/>
    </source>
</evidence>
<organism evidence="2 3">
    <name type="scientific">Kwoniella shivajii</name>
    <dbReference type="NCBI Taxonomy" id="564305"/>
    <lineage>
        <taxon>Eukaryota</taxon>
        <taxon>Fungi</taxon>
        <taxon>Dikarya</taxon>
        <taxon>Basidiomycota</taxon>
        <taxon>Agaricomycotina</taxon>
        <taxon>Tremellomycetes</taxon>
        <taxon>Tremellales</taxon>
        <taxon>Cryptococcaceae</taxon>
        <taxon>Kwoniella</taxon>
    </lineage>
</organism>
<keyword evidence="1" id="KW-1133">Transmembrane helix</keyword>
<dbReference type="GeneID" id="87955383"/>
<gene>
    <name evidence="2" type="ORF">IL334_003252</name>
</gene>
<dbReference type="Proteomes" id="UP001329825">
    <property type="component" value="Chromosome 4"/>
</dbReference>
<keyword evidence="3" id="KW-1185">Reference proteome</keyword>
<keyword evidence="1" id="KW-0812">Transmembrane</keyword>
<name>A0ABZ1CXK3_9TREE</name>
<protein>
    <submittedName>
        <fullName evidence="2">Uncharacterized protein</fullName>
    </submittedName>
</protein>
<dbReference type="EMBL" id="CP141884">
    <property type="protein sequence ID" value="WRT66298.1"/>
    <property type="molecule type" value="Genomic_DNA"/>
</dbReference>
<feature type="transmembrane region" description="Helical" evidence="1">
    <location>
        <begin position="200"/>
        <end position="218"/>
    </location>
</feature>
<sequence>MQIQNASTAGYGYEVQLSSNITWTYPFLPGEPPNVIRYNFAACVPSNVTLADLCCSAVNGQFVNQSLSNSRTVNESELRSILDTKYPGQNVSTFSSVITGNLTNATDAGSTGEINWCSLPYSPMSTKPLHGVGLASGNNLGNIPESINSWIKCFNDNVPPNAINDTQAAYVCAADDVQTGGTIEGFNRYVAKKTGDARNMAQVSVWSLVGFIFVMAIWSN</sequence>
<reference evidence="2 3" key="1">
    <citation type="submission" date="2024-01" db="EMBL/GenBank/DDBJ databases">
        <title>Comparative genomics of Cryptococcus and Kwoniella reveals pathogenesis evolution and contrasting modes of karyotype evolution via chromosome fusion or intercentromeric recombination.</title>
        <authorList>
            <person name="Coelho M.A."/>
            <person name="David-Palma M."/>
            <person name="Shea T."/>
            <person name="Bowers K."/>
            <person name="McGinley-Smith S."/>
            <person name="Mohammad A.W."/>
            <person name="Gnirke A."/>
            <person name="Yurkov A.M."/>
            <person name="Nowrousian M."/>
            <person name="Sun S."/>
            <person name="Cuomo C.A."/>
            <person name="Heitman J."/>
        </authorList>
    </citation>
    <scope>NUCLEOTIDE SEQUENCE [LARGE SCALE GENOMIC DNA]</scope>
    <source>
        <strain evidence="2">CBS 11374</strain>
    </source>
</reference>
<accession>A0ABZ1CXK3</accession>
<dbReference type="RefSeq" id="XP_062791038.1">
    <property type="nucleotide sequence ID" value="XM_062934987.1"/>
</dbReference>
<proteinExistence type="predicted"/>
<evidence type="ECO:0000313" key="2">
    <source>
        <dbReference type="EMBL" id="WRT66298.1"/>
    </source>
</evidence>